<evidence type="ECO:0000313" key="7">
    <source>
        <dbReference type="Proteomes" id="UP001231518"/>
    </source>
</evidence>
<keyword evidence="7" id="KW-1185">Reference proteome</keyword>
<comment type="catalytic activity">
    <reaction evidence="1">
        <text>Hydrolysis of terminal non-reducing N-acetyl-D-hexosamine residues in N-acetyl-beta-D-hexosaminides.</text>
        <dbReference type="EC" id="3.2.1.52"/>
    </reaction>
</comment>
<proteinExistence type="inferred from homology"/>
<sequence length="172" mass="19782">MFPYVDSLANISSAYAYKRNELLMFINSAKNLKIEIIPLIQTFGHMEFVLKWNEFAHLRELQNRSKDICPSNPESRQLITTMLKQVIDMHALIYPLQHIHVGCDEVRSLNVCPNCKKRKLKNIDLFVDHVKEVSSIVKELNPAIKVLMWADMLLDASIPKMLVKVHSHGSSV</sequence>
<dbReference type="PANTHER" id="PTHR21040">
    <property type="entry name" value="BCDNA.GH04120"/>
    <property type="match status" value="1"/>
</dbReference>
<gene>
    <name evidence="6" type="ORF">PYW07_010078</name>
</gene>
<dbReference type="SUPFAM" id="SSF51445">
    <property type="entry name" value="(Trans)glycosidases"/>
    <property type="match status" value="1"/>
</dbReference>
<name>A0AAD7YID4_MYTSE</name>
<reference evidence="6" key="1">
    <citation type="submission" date="2023-03" db="EMBL/GenBank/DDBJ databases">
        <title>Chromosome-level genomes of two armyworms, Mythimna separata and Mythimna loreyi, provide insights into the biosynthesis and reception of sex pheromones.</title>
        <authorList>
            <person name="Zhao H."/>
        </authorList>
    </citation>
    <scope>NUCLEOTIDE SEQUENCE</scope>
    <source>
        <strain evidence="6">BeijingLab</strain>
        <tissue evidence="6">Pupa</tissue>
    </source>
</reference>
<dbReference type="InterPro" id="IPR017853">
    <property type="entry name" value="GH"/>
</dbReference>
<dbReference type="GO" id="GO:0004563">
    <property type="term" value="F:beta-N-acetylhexosaminidase activity"/>
    <property type="evidence" value="ECO:0007669"/>
    <property type="project" value="UniProtKB-EC"/>
</dbReference>
<dbReference type="InterPro" id="IPR015883">
    <property type="entry name" value="Glyco_hydro_20_cat"/>
</dbReference>
<evidence type="ECO:0000256" key="4">
    <source>
        <dbReference type="ARBA" id="ARBA00022801"/>
    </source>
</evidence>
<dbReference type="AlphaFoldDB" id="A0AAD7YID4"/>
<keyword evidence="4" id="KW-0378">Hydrolase</keyword>
<evidence type="ECO:0000259" key="5">
    <source>
        <dbReference type="Pfam" id="PF00728"/>
    </source>
</evidence>
<dbReference type="Proteomes" id="UP001231518">
    <property type="component" value="Chromosome 24"/>
</dbReference>
<comment type="similarity">
    <text evidence="2">Belongs to the glycosyl hydrolase 20 family.</text>
</comment>
<organism evidence="6 7">
    <name type="scientific">Mythimna separata</name>
    <name type="common">Oriental armyworm</name>
    <name type="synonym">Pseudaletia separata</name>
    <dbReference type="NCBI Taxonomy" id="271217"/>
    <lineage>
        <taxon>Eukaryota</taxon>
        <taxon>Metazoa</taxon>
        <taxon>Ecdysozoa</taxon>
        <taxon>Arthropoda</taxon>
        <taxon>Hexapoda</taxon>
        <taxon>Insecta</taxon>
        <taxon>Pterygota</taxon>
        <taxon>Neoptera</taxon>
        <taxon>Endopterygota</taxon>
        <taxon>Lepidoptera</taxon>
        <taxon>Glossata</taxon>
        <taxon>Ditrysia</taxon>
        <taxon>Noctuoidea</taxon>
        <taxon>Noctuidae</taxon>
        <taxon>Noctuinae</taxon>
        <taxon>Hadenini</taxon>
        <taxon>Mythimna</taxon>
    </lineage>
</organism>
<dbReference type="EC" id="3.2.1.52" evidence="3"/>
<dbReference type="InterPro" id="IPR038901">
    <property type="entry name" value="HEXDC-like"/>
</dbReference>
<dbReference type="Pfam" id="PF00728">
    <property type="entry name" value="Glyco_hydro_20"/>
    <property type="match status" value="1"/>
</dbReference>
<dbReference type="GO" id="GO:0005975">
    <property type="term" value="P:carbohydrate metabolic process"/>
    <property type="evidence" value="ECO:0007669"/>
    <property type="project" value="InterPro"/>
</dbReference>
<dbReference type="Gene3D" id="3.20.20.80">
    <property type="entry name" value="Glycosidases"/>
    <property type="match status" value="1"/>
</dbReference>
<dbReference type="PANTHER" id="PTHR21040:SF8">
    <property type="entry name" value="BCDNA.GH04120"/>
    <property type="match status" value="1"/>
</dbReference>
<feature type="domain" description="Glycoside hydrolase family 20 catalytic" evidence="5">
    <location>
        <begin position="15"/>
        <end position="159"/>
    </location>
</feature>
<evidence type="ECO:0000256" key="2">
    <source>
        <dbReference type="ARBA" id="ARBA00006285"/>
    </source>
</evidence>
<dbReference type="EMBL" id="JARGEI010000018">
    <property type="protein sequence ID" value="KAJ8715596.1"/>
    <property type="molecule type" value="Genomic_DNA"/>
</dbReference>
<evidence type="ECO:0000256" key="3">
    <source>
        <dbReference type="ARBA" id="ARBA00012663"/>
    </source>
</evidence>
<evidence type="ECO:0000256" key="1">
    <source>
        <dbReference type="ARBA" id="ARBA00001231"/>
    </source>
</evidence>
<comment type="caution">
    <text evidence="6">The sequence shown here is derived from an EMBL/GenBank/DDBJ whole genome shotgun (WGS) entry which is preliminary data.</text>
</comment>
<evidence type="ECO:0000313" key="6">
    <source>
        <dbReference type="EMBL" id="KAJ8715596.1"/>
    </source>
</evidence>
<accession>A0AAD7YID4</accession>
<protein>
    <recommendedName>
        <fullName evidence="3">beta-N-acetylhexosaminidase</fullName>
        <ecNumber evidence="3">3.2.1.52</ecNumber>
    </recommendedName>
</protein>